<organism evidence="2 3">
    <name type="scientific">Lutimonas vermicola</name>
    <dbReference type="NCBI Taxonomy" id="414288"/>
    <lineage>
        <taxon>Bacteria</taxon>
        <taxon>Pseudomonadati</taxon>
        <taxon>Bacteroidota</taxon>
        <taxon>Flavobacteriia</taxon>
        <taxon>Flavobacteriales</taxon>
        <taxon>Flavobacteriaceae</taxon>
        <taxon>Lutimonas</taxon>
    </lineage>
</organism>
<feature type="transmembrane region" description="Helical" evidence="1">
    <location>
        <begin position="9"/>
        <end position="29"/>
    </location>
</feature>
<evidence type="ECO:0000313" key="3">
    <source>
        <dbReference type="Proteomes" id="UP001474120"/>
    </source>
</evidence>
<dbReference type="RefSeq" id="WP_342160726.1">
    <property type="nucleotide sequence ID" value="NZ_JBCDNA010000002.1"/>
</dbReference>
<dbReference type="EMBL" id="JBCDNA010000002">
    <property type="protein sequence ID" value="MEL4456576.1"/>
    <property type="molecule type" value="Genomic_DNA"/>
</dbReference>
<keyword evidence="1" id="KW-0472">Membrane</keyword>
<gene>
    <name evidence="2" type="ORF">AABB81_11760</name>
</gene>
<feature type="transmembrane region" description="Helical" evidence="1">
    <location>
        <begin position="129"/>
        <end position="148"/>
    </location>
</feature>
<protein>
    <submittedName>
        <fullName evidence="2">Uncharacterized protein</fullName>
    </submittedName>
</protein>
<reference evidence="2 3" key="1">
    <citation type="submission" date="2024-04" db="EMBL/GenBank/DDBJ databases">
        <title>whole genome sequencing of Lutimonas vermicola strain IMCC1616.</title>
        <authorList>
            <person name="Bae S.S."/>
        </authorList>
    </citation>
    <scope>NUCLEOTIDE SEQUENCE [LARGE SCALE GENOMIC DNA]</scope>
    <source>
        <strain evidence="2 3">IMCC1616</strain>
    </source>
</reference>
<proteinExistence type="predicted"/>
<evidence type="ECO:0000256" key="1">
    <source>
        <dbReference type="SAM" id="Phobius"/>
    </source>
</evidence>
<dbReference type="Proteomes" id="UP001474120">
    <property type="component" value="Unassembled WGS sequence"/>
</dbReference>
<keyword evidence="1" id="KW-0812">Transmembrane</keyword>
<name>A0ABU9L2A6_9FLAO</name>
<feature type="transmembrane region" description="Helical" evidence="1">
    <location>
        <begin position="82"/>
        <end position="100"/>
    </location>
</feature>
<sequence>MNSKVSKILSLISGLIGLIAIYFLVRIIMEGDDAVKESLDLQNSLVSPFVSFANVILIITTVIAVVFSLWNLVRQPKLLKKTLVSLAGLGLLLLISYAMASDAAVTNVSGNIIKDGEAGSTSKWVSTGIWYSMILGGIGLAFFLWDFVKSLVSTK</sequence>
<evidence type="ECO:0000313" key="2">
    <source>
        <dbReference type="EMBL" id="MEL4456576.1"/>
    </source>
</evidence>
<feature type="transmembrane region" description="Helical" evidence="1">
    <location>
        <begin position="49"/>
        <end position="70"/>
    </location>
</feature>
<keyword evidence="3" id="KW-1185">Reference proteome</keyword>
<comment type="caution">
    <text evidence="2">The sequence shown here is derived from an EMBL/GenBank/DDBJ whole genome shotgun (WGS) entry which is preliminary data.</text>
</comment>
<accession>A0ABU9L2A6</accession>
<keyword evidence="1" id="KW-1133">Transmembrane helix</keyword>